<organism evidence="3 4">
    <name type="scientific">Artemisia annua</name>
    <name type="common">Sweet wormwood</name>
    <dbReference type="NCBI Taxonomy" id="35608"/>
    <lineage>
        <taxon>Eukaryota</taxon>
        <taxon>Viridiplantae</taxon>
        <taxon>Streptophyta</taxon>
        <taxon>Embryophyta</taxon>
        <taxon>Tracheophyta</taxon>
        <taxon>Spermatophyta</taxon>
        <taxon>Magnoliopsida</taxon>
        <taxon>eudicotyledons</taxon>
        <taxon>Gunneridae</taxon>
        <taxon>Pentapetalae</taxon>
        <taxon>asterids</taxon>
        <taxon>campanulids</taxon>
        <taxon>Asterales</taxon>
        <taxon>Asteraceae</taxon>
        <taxon>Asteroideae</taxon>
        <taxon>Anthemideae</taxon>
        <taxon>Artemisiinae</taxon>
        <taxon>Artemisia</taxon>
    </lineage>
</organism>
<evidence type="ECO:0000259" key="2">
    <source>
        <dbReference type="Pfam" id="PF14244"/>
    </source>
</evidence>
<accession>A0A2U1QHL5</accession>
<dbReference type="Proteomes" id="UP000245207">
    <property type="component" value="Unassembled WGS sequence"/>
</dbReference>
<comment type="caution">
    <text evidence="3">The sequence shown here is derived from an EMBL/GenBank/DDBJ whole genome shotgun (WGS) entry which is preliminary data.</text>
</comment>
<dbReference type="OrthoDB" id="5544992at2759"/>
<feature type="region of interest" description="Disordered" evidence="1">
    <location>
        <begin position="192"/>
        <end position="222"/>
    </location>
</feature>
<dbReference type="EMBL" id="PKPP01000118">
    <property type="protein sequence ID" value="PWA97521.1"/>
    <property type="molecule type" value="Genomic_DNA"/>
</dbReference>
<proteinExistence type="predicted"/>
<gene>
    <name evidence="3" type="ORF">CTI12_AA028570</name>
</gene>
<protein>
    <recommendedName>
        <fullName evidence="2">Retrotransposon Copia-like N-terminal domain-containing protein</fullName>
    </recommendedName>
</protein>
<dbReference type="PANTHER" id="PTHR37610:SF6">
    <property type="entry name" value="GAG-POLYPEPTIDE OF LTR COPIA-TYPE-RELATED"/>
    <property type="match status" value="1"/>
</dbReference>
<dbReference type="InterPro" id="IPR029472">
    <property type="entry name" value="Copia-like_N"/>
</dbReference>
<dbReference type="AlphaFoldDB" id="A0A2U1QHL5"/>
<reference evidence="3 4" key="1">
    <citation type="journal article" date="2018" name="Mol. Plant">
        <title>The genome of Artemisia annua provides insight into the evolution of Asteraceae family and artemisinin biosynthesis.</title>
        <authorList>
            <person name="Shen Q."/>
            <person name="Zhang L."/>
            <person name="Liao Z."/>
            <person name="Wang S."/>
            <person name="Yan T."/>
            <person name="Shi P."/>
            <person name="Liu M."/>
            <person name="Fu X."/>
            <person name="Pan Q."/>
            <person name="Wang Y."/>
            <person name="Lv Z."/>
            <person name="Lu X."/>
            <person name="Zhang F."/>
            <person name="Jiang W."/>
            <person name="Ma Y."/>
            <person name="Chen M."/>
            <person name="Hao X."/>
            <person name="Li L."/>
            <person name="Tang Y."/>
            <person name="Lv G."/>
            <person name="Zhou Y."/>
            <person name="Sun X."/>
            <person name="Brodelius P.E."/>
            <person name="Rose J.K.C."/>
            <person name="Tang K."/>
        </authorList>
    </citation>
    <scope>NUCLEOTIDE SEQUENCE [LARGE SCALE GENOMIC DNA]</scope>
    <source>
        <strain evidence="4">cv. Huhao1</strain>
        <tissue evidence="3">Leaf</tissue>
    </source>
</reference>
<evidence type="ECO:0000313" key="3">
    <source>
        <dbReference type="EMBL" id="PWA97521.1"/>
    </source>
</evidence>
<dbReference type="PANTHER" id="PTHR37610">
    <property type="entry name" value="CCHC-TYPE DOMAIN-CONTAINING PROTEIN"/>
    <property type="match status" value="1"/>
</dbReference>
<evidence type="ECO:0000256" key="1">
    <source>
        <dbReference type="SAM" id="MobiDB-lite"/>
    </source>
</evidence>
<evidence type="ECO:0000313" key="4">
    <source>
        <dbReference type="Proteomes" id="UP000245207"/>
    </source>
</evidence>
<keyword evidence="4" id="KW-1185">Reference proteome</keyword>
<feature type="compositionally biased region" description="Polar residues" evidence="1">
    <location>
        <begin position="206"/>
        <end position="221"/>
    </location>
</feature>
<name>A0A2U1QHL5_ARTAN</name>
<feature type="domain" description="Retrotransposon Copia-like N-terminal" evidence="2">
    <location>
        <begin position="9"/>
        <end position="49"/>
    </location>
</feature>
<sequence length="255" mass="28556">MFQNPLFLHPYDGLGTLVINEKLMGAQNYRSWKRSDEIALPSKRKLGFIRDNVPRSLDDVCLQEQCDTCNNLVISWLMNYVSESIATSIMFVGKVRGNVTYVGTNNILQRNVGKRLGILVGKYKYKKAQLKRKAKPVVRGVNQPVRSNATLAENGGQVVITSKQFEQLMKSIPHFNKATEEANIAMEHRFGEGETKGDEEDDGSGVFTSTTRTTQQLNEQNPRPHLLGRRTQVVAMVVLPGGDTVARTRSRDVFG</sequence>
<dbReference type="Pfam" id="PF14244">
    <property type="entry name" value="Retrotran_gag_3"/>
    <property type="match status" value="1"/>
</dbReference>